<gene>
    <name evidence="2" type="ORF">BpHYR1_045076</name>
</gene>
<evidence type="ECO:0000256" key="1">
    <source>
        <dbReference type="SAM" id="Phobius"/>
    </source>
</evidence>
<keyword evidence="1" id="KW-0472">Membrane</keyword>
<sequence length="76" mass="8584">MFCNDPFPKEDITNFTISATVSLTALLVNSSVRTNLFSIHYRFCCIHKECPALPGIPRFSFVSCHKSENLDIVCNE</sequence>
<accession>A0A3M7SL05</accession>
<evidence type="ECO:0000313" key="2">
    <source>
        <dbReference type="EMBL" id="RNA36481.1"/>
    </source>
</evidence>
<name>A0A3M7SL05_BRAPC</name>
<comment type="caution">
    <text evidence="2">The sequence shown here is derived from an EMBL/GenBank/DDBJ whole genome shotgun (WGS) entry which is preliminary data.</text>
</comment>
<feature type="transmembrane region" description="Helical" evidence="1">
    <location>
        <begin position="12"/>
        <end position="32"/>
    </location>
</feature>
<dbReference type="Proteomes" id="UP000276133">
    <property type="component" value="Unassembled WGS sequence"/>
</dbReference>
<dbReference type="EMBL" id="REGN01001180">
    <property type="protein sequence ID" value="RNA36481.1"/>
    <property type="molecule type" value="Genomic_DNA"/>
</dbReference>
<keyword evidence="3" id="KW-1185">Reference proteome</keyword>
<proteinExistence type="predicted"/>
<organism evidence="2 3">
    <name type="scientific">Brachionus plicatilis</name>
    <name type="common">Marine rotifer</name>
    <name type="synonym">Brachionus muelleri</name>
    <dbReference type="NCBI Taxonomy" id="10195"/>
    <lineage>
        <taxon>Eukaryota</taxon>
        <taxon>Metazoa</taxon>
        <taxon>Spiralia</taxon>
        <taxon>Gnathifera</taxon>
        <taxon>Rotifera</taxon>
        <taxon>Eurotatoria</taxon>
        <taxon>Monogononta</taxon>
        <taxon>Pseudotrocha</taxon>
        <taxon>Ploima</taxon>
        <taxon>Brachionidae</taxon>
        <taxon>Brachionus</taxon>
    </lineage>
</organism>
<keyword evidence="1" id="KW-0812">Transmembrane</keyword>
<evidence type="ECO:0000313" key="3">
    <source>
        <dbReference type="Proteomes" id="UP000276133"/>
    </source>
</evidence>
<keyword evidence="1" id="KW-1133">Transmembrane helix</keyword>
<reference evidence="2 3" key="1">
    <citation type="journal article" date="2018" name="Sci. Rep.">
        <title>Genomic signatures of local adaptation to the degree of environmental predictability in rotifers.</title>
        <authorList>
            <person name="Franch-Gras L."/>
            <person name="Hahn C."/>
            <person name="Garcia-Roger E.M."/>
            <person name="Carmona M.J."/>
            <person name="Serra M."/>
            <person name="Gomez A."/>
        </authorList>
    </citation>
    <scope>NUCLEOTIDE SEQUENCE [LARGE SCALE GENOMIC DNA]</scope>
    <source>
        <strain evidence="2">HYR1</strain>
    </source>
</reference>
<dbReference type="AlphaFoldDB" id="A0A3M7SL05"/>
<protein>
    <submittedName>
        <fullName evidence="2">Uncharacterized protein</fullName>
    </submittedName>
</protein>